<feature type="compositionally biased region" description="Polar residues" evidence="1">
    <location>
        <begin position="264"/>
        <end position="273"/>
    </location>
</feature>
<comment type="caution">
    <text evidence="2">The sequence shown here is derived from an EMBL/GenBank/DDBJ whole genome shotgun (WGS) entry which is preliminary data.</text>
</comment>
<dbReference type="EMBL" id="UYJE01006598">
    <property type="protein sequence ID" value="VDI47347.1"/>
    <property type="molecule type" value="Genomic_DNA"/>
</dbReference>
<organism evidence="2 3">
    <name type="scientific">Mytilus galloprovincialis</name>
    <name type="common">Mediterranean mussel</name>
    <dbReference type="NCBI Taxonomy" id="29158"/>
    <lineage>
        <taxon>Eukaryota</taxon>
        <taxon>Metazoa</taxon>
        <taxon>Spiralia</taxon>
        <taxon>Lophotrochozoa</taxon>
        <taxon>Mollusca</taxon>
        <taxon>Bivalvia</taxon>
        <taxon>Autobranchia</taxon>
        <taxon>Pteriomorphia</taxon>
        <taxon>Mytilida</taxon>
        <taxon>Mytiloidea</taxon>
        <taxon>Mytilidae</taxon>
        <taxon>Mytilinae</taxon>
        <taxon>Mytilus</taxon>
    </lineage>
</organism>
<accession>A0A8B6FCH1</accession>
<keyword evidence="3" id="KW-1185">Reference proteome</keyword>
<proteinExistence type="predicted"/>
<feature type="compositionally biased region" description="Basic and acidic residues" evidence="1">
    <location>
        <begin position="167"/>
        <end position="178"/>
    </location>
</feature>
<dbReference type="AlphaFoldDB" id="A0A8B6FCH1"/>
<dbReference type="Proteomes" id="UP000596742">
    <property type="component" value="Unassembled WGS sequence"/>
</dbReference>
<feature type="compositionally biased region" description="Low complexity" evidence="1">
    <location>
        <begin position="246"/>
        <end position="263"/>
    </location>
</feature>
<evidence type="ECO:0000256" key="1">
    <source>
        <dbReference type="SAM" id="MobiDB-lite"/>
    </source>
</evidence>
<protein>
    <submittedName>
        <fullName evidence="2">Uncharacterized protein</fullName>
    </submittedName>
</protein>
<evidence type="ECO:0000313" key="2">
    <source>
        <dbReference type="EMBL" id="VDI47347.1"/>
    </source>
</evidence>
<reference evidence="2" key="1">
    <citation type="submission" date="2018-11" db="EMBL/GenBank/DDBJ databases">
        <authorList>
            <person name="Alioto T."/>
            <person name="Alioto T."/>
        </authorList>
    </citation>
    <scope>NUCLEOTIDE SEQUENCE</scope>
</reference>
<feature type="compositionally biased region" description="Basic and acidic residues" evidence="1">
    <location>
        <begin position="187"/>
        <end position="216"/>
    </location>
</feature>
<sequence length="308" mass="36105">MDDRKNFSLTFPCKKQRKPKGMSCNVSNTDQFTIEYDNDVDLDKVSMRQLEVYAMKIKVDEKSHQEEKNQIMKQSGEKIRLLEDKNDFLKIKTEDQADKIKQLDNANAKKDREILKLKNREDELSGKIFELEAKILQTKETTDEQKLEIERLKCELGKVEKEIKQIRTQKESDEKSVKEQIQNLANKQEKRDAEWRSKIEERDAEMQRKNEKRDAEMENKFELLMEKQTKALLHQMQTSSENNDKTTINNTGNIQINQTNSNGAQNTSRQTYPIKTVTPVFKDGRGCGNSSRLRRDRGHGPCERQKTE</sequence>
<dbReference type="OrthoDB" id="6139259at2759"/>
<evidence type="ECO:0000313" key="3">
    <source>
        <dbReference type="Proteomes" id="UP000596742"/>
    </source>
</evidence>
<feature type="region of interest" description="Disordered" evidence="1">
    <location>
        <begin position="167"/>
        <end position="216"/>
    </location>
</feature>
<feature type="region of interest" description="Disordered" evidence="1">
    <location>
        <begin position="238"/>
        <end position="308"/>
    </location>
</feature>
<feature type="compositionally biased region" description="Basic and acidic residues" evidence="1">
    <location>
        <begin position="298"/>
        <end position="308"/>
    </location>
</feature>
<gene>
    <name evidence="2" type="ORF">MGAL_10B056819</name>
</gene>
<name>A0A8B6FCH1_MYTGA</name>